<dbReference type="InterPro" id="IPR025856">
    <property type="entry name" value="HeH/LEM_domain"/>
</dbReference>
<accession>A0A267M718</accession>
<evidence type="ECO:0000313" key="2">
    <source>
        <dbReference type="EMBL" id="PAB55202.1"/>
    </source>
</evidence>
<dbReference type="AlphaFoldDB" id="A0A267M718"/>
<name>A0A267M718_LACJH</name>
<comment type="caution">
    <text evidence="2">The sequence shown here is derived from an EMBL/GenBank/DDBJ whole genome shotgun (WGS) entry which is preliminary data.</text>
</comment>
<dbReference type="Proteomes" id="UP000216008">
    <property type="component" value="Unassembled WGS sequence"/>
</dbReference>
<dbReference type="Pfam" id="PF12949">
    <property type="entry name" value="HeH"/>
    <property type="match status" value="1"/>
</dbReference>
<dbReference type="RefSeq" id="WP_095182882.1">
    <property type="nucleotide sequence ID" value="NZ_NIBD01000028.1"/>
</dbReference>
<reference evidence="2 3" key="1">
    <citation type="submission" date="2017-05" db="EMBL/GenBank/DDBJ databases">
        <title>Lactobacillus johnsonii from commercial turkeys.</title>
        <authorList>
            <person name="Johnson T.J."/>
            <person name="Youmans B."/>
        </authorList>
    </citation>
    <scope>NUCLEOTIDE SEQUENCE [LARGE SCALE GENOMIC DNA]</scope>
    <source>
        <strain evidence="2 3">UMNLJ114</strain>
    </source>
</reference>
<feature type="domain" description="HeH/LEM" evidence="1">
    <location>
        <begin position="8"/>
        <end position="35"/>
    </location>
</feature>
<gene>
    <name evidence="2" type="ORF">A3Q24_05845</name>
</gene>
<organism evidence="2 3">
    <name type="scientific">Lactobacillus johnsonii</name>
    <dbReference type="NCBI Taxonomy" id="33959"/>
    <lineage>
        <taxon>Bacteria</taxon>
        <taxon>Bacillati</taxon>
        <taxon>Bacillota</taxon>
        <taxon>Bacilli</taxon>
        <taxon>Lactobacillales</taxon>
        <taxon>Lactobacillaceae</taxon>
        <taxon>Lactobacillus</taxon>
    </lineage>
</organism>
<dbReference type="Gene3D" id="1.10.720.30">
    <property type="entry name" value="SAP domain"/>
    <property type="match status" value="1"/>
</dbReference>
<proteinExistence type="predicted"/>
<dbReference type="EMBL" id="NIBD01000028">
    <property type="protein sequence ID" value="PAB55202.1"/>
    <property type="molecule type" value="Genomic_DNA"/>
</dbReference>
<dbReference type="InterPro" id="IPR036361">
    <property type="entry name" value="SAP_dom_sf"/>
</dbReference>
<evidence type="ECO:0000259" key="1">
    <source>
        <dbReference type="Pfam" id="PF12949"/>
    </source>
</evidence>
<evidence type="ECO:0000313" key="3">
    <source>
        <dbReference type="Proteomes" id="UP000216008"/>
    </source>
</evidence>
<protein>
    <recommendedName>
        <fullName evidence="1">HeH/LEM domain-containing protein</fullName>
    </recommendedName>
</protein>
<sequence>MKPTSASTVNDIKTYLDAHNIKYDSTAKKDDLLKLIPRDGD</sequence>